<dbReference type="Proteomes" id="UP000606490">
    <property type="component" value="Unassembled WGS sequence"/>
</dbReference>
<dbReference type="InterPro" id="IPR051321">
    <property type="entry name" value="PHA/PHB_synthase"/>
</dbReference>
<proteinExistence type="predicted"/>
<dbReference type="SUPFAM" id="SSF53474">
    <property type="entry name" value="alpha/beta-Hydrolases"/>
    <property type="match status" value="1"/>
</dbReference>
<gene>
    <name evidence="1" type="ORF">JMJ55_01870</name>
</gene>
<accession>A0ABS1UX52</accession>
<dbReference type="InterPro" id="IPR029058">
    <property type="entry name" value="AB_hydrolase_fold"/>
</dbReference>
<evidence type="ECO:0000313" key="1">
    <source>
        <dbReference type="EMBL" id="MBL6454050.1"/>
    </source>
</evidence>
<evidence type="ECO:0000313" key="2">
    <source>
        <dbReference type="Proteomes" id="UP000606490"/>
    </source>
</evidence>
<dbReference type="PANTHER" id="PTHR36837:SF2">
    <property type="entry name" value="POLY(3-HYDROXYALKANOATE) POLYMERASE SUBUNIT PHAC"/>
    <property type="match status" value="1"/>
</dbReference>
<protein>
    <submittedName>
        <fullName evidence="1">DUF3141 domain-containing protein</fullName>
    </submittedName>
</protein>
<dbReference type="RefSeq" id="WP_202823785.1">
    <property type="nucleotide sequence ID" value="NZ_JAEUXJ010000001.1"/>
</dbReference>
<reference evidence="1 2" key="1">
    <citation type="submission" date="2021-01" db="EMBL/GenBank/DDBJ databases">
        <title>Belnapia mucosa sp. nov. and Belnapia arida sp. nov., isolated from the Tabernas Desert (Almeria, Spain).</title>
        <authorList>
            <person name="Molina-Menor E."/>
            <person name="Vidal-Verdu A."/>
            <person name="Calonge A."/>
            <person name="Satari L."/>
            <person name="Pereto Magraner J."/>
            <person name="Porcar Miralles M."/>
        </authorList>
    </citation>
    <scope>NUCLEOTIDE SEQUENCE [LARGE SCALE GENOMIC DNA]</scope>
    <source>
        <strain evidence="1 2">T6</strain>
    </source>
</reference>
<dbReference type="Gene3D" id="3.40.50.1820">
    <property type="entry name" value="alpha/beta hydrolase"/>
    <property type="match status" value="1"/>
</dbReference>
<organism evidence="1 2">
    <name type="scientific">Belnapia mucosa</name>
    <dbReference type="NCBI Taxonomy" id="2804532"/>
    <lineage>
        <taxon>Bacteria</taxon>
        <taxon>Pseudomonadati</taxon>
        <taxon>Pseudomonadota</taxon>
        <taxon>Alphaproteobacteria</taxon>
        <taxon>Acetobacterales</taxon>
        <taxon>Roseomonadaceae</taxon>
        <taxon>Belnapia</taxon>
    </lineage>
</organism>
<keyword evidence="2" id="KW-1185">Reference proteome</keyword>
<comment type="caution">
    <text evidence="1">The sequence shown here is derived from an EMBL/GenBank/DDBJ whole genome shotgun (WGS) entry which is preliminary data.</text>
</comment>
<sequence length="760" mass="83572">MDKTSKTPAADQFSGTPDILFRALRQQPVLMQLAQEQLRNLWPRLSERATMPRPLPIKPPLELWQDAVEYGIDSTQRQLLFWDTMRRAGNGLLDHERRGCPPVLAFDYDIVLDGRSLERPVNYALARIKVPDGCPPADPGLRPFVVIDPRAGHGAGIGGSKTDSEVGVALRARHPVYFVIFFRDPEPGQTILDVTAAEREFLREVGALHPGAPNPVLLGNCQGGWAAMLVAATAPELVGPLVLNGAPLSYWAGHIGRSAMRYTGGLVGGSWPVALLSDLGNGRFDGAHLGLNFEAMSPGNTWFRKYFDLYSSVDTEAERFLDFERWWSGLFLMNGEEIRWIVENLFIGNRLVRGGIASETGAPISMRSVRSPIIVFASEGDHITPPGQALRWIADVYRDEEDIKSAGQTIVYLLHDRVGHLGIFVSAGVARKEHHEIASVLDVIEAVAPGLYEMRITGAEEAGYQVDLQERSLADIRALSGNDAATEAFAALAEVSEVASQAYDTGVAPVLRPMVTEQAAELGRRLHPLRLRRTMISDANPGLAALPVLAEAARRTRQAASPENLFRQMEQVMAQQIEHTLDTWRDLRDGATEAFFFGTYGWLAAFGIGRQTRDAIAEARPAAATEADMVDVEARCHEGGYAEAVIRMMLLLARARGGVRRSKLERSKRLLSAQPPFAAMSETRRHALIQTQSELVSLAPEECLACLPILLPASDARKRAMGVVQEVAGPVKDLDERTRDMLHQLYQVLGLEYVELAEVV</sequence>
<dbReference type="EMBL" id="JAEUXJ010000001">
    <property type="protein sequence ID" value="MBL6454050.1"/>
    <property type="molecule type" value="Genomic_DNA"/>
</dbReference>
<dbReference type="PANTHER" id="PTHR36837">
    <property type="entry name" value="POLY(3-HYDROXYALKANOATE) POLYMERASE SUBUNIT PHAC"/>
    <property type="match status" value="1"/>
</dbReference>
<name>A0ABS1UX52_9PROT</name>
<dbReference type="Pfam" id="PF11339">
    <property type="entry name" value="DUF3141"/>
    <property type="match status" value="1"/>
</dbReference>
<dbReference type="InterPro" id="IPR024501">
    <property type="entry name" value="DUF3141"/>
</dbReference>